<accession>A0ABS3TE66</accession>
<reference evidence="1 2" key="1">
    <citation type="submission" date="2021-03" db="EMBL/GenBank/DDBJ databases">
        <authorList>
            <person name="Kim M.K."/>
        </authorList>
    </citation>
    <scope>NUCLEOTIDE SEQUENCE [LARGE SCALE GENOMIC DNA]</scope>
    <source>
        <strain evidence="1 2">BT507</strain>
    </source>
</reference>
<keyword evidence="1" id="KW-0489">Methyltransferase</keyword>
<dbReference type="PANTHER" id="PTHR43167:SF1">
    <property type="entry name" value="PUTATIVE (AFU_ORTHOLOGUE AFUA_6G01830)-RELATED"/>
    <property type="match status" value="1"/>
</dbReference>
<keyword evidence="1" id="KW-0808">Transferase</keyword>
<dbReference type="PANTHER" id="PTHR43167">
    <property type="entry name" value="PUTATIVE (AFU_ORTHOLOGUE AFUA_6G01830)-RELATED"/>
    <property type="match status" value="1"/>
</dbReference>
<dbReference type="SUPFAM" id="SSF53335">
    <property type="entry name" value="S-adenosyl-L-methionine-dependent methyltransferases"/>
    <property type="match status" value="1"/>
</dbReference>
<dbReference type="GO" id="GO:0008168">
    <property type="term" value="F:methyltransferase activity"/>
    <property type="evidence" value="ECO:0007669"/>
    <property type="project" value="UniProtKB-KW"/>
</dbReference>
<evidence type="ECO:0000313" key="2">
    <source>
        <dbReference type="Proteomes" id="UP000670527"/>
    </source>
</evidence>
<dbReference type="Gene3D" id="3.40.50.150">
    <property type="entry name" value="Vaccinia Virus protein VP39"/>
    <property type="match status" value="1"/>
</dbReference>
<gene>
    <name evidence="1" type="ORF">J4D97_14855</name>
</gene>
<organism evidence="1 2">
    <name type="scientific">Hymenobacter defluvii</name>
    <dbReference type="NCBI Taxonomy" id="2054411"/>
    <lineage>
        <taxon>Bacteria</taxon>
        <taxon>Pseudomonadati</taxon>
        <taxon>Bacteroidota</taxon>
        <taxon>Cytophagia</taxon>
        <taxon>Cytophagales</taxon>
        <taxon>Hymenobacteraceae</taxon>
        <taxon>Hymenobacter</taxon>
    </lineage>
</organism>
<dbReference type="Pfam" id="PF13578">
    <property type="entry name" value="Methyltransf_24"/>
    <property type="match status" value="1"/>
</dbReference>
<proteinExistence type="predicted"/>
<dbReference type="Proteomes" id="UP000670527">
    <property type="component" value="Unassembled WGS sequence"/>
</dbReference>
<protein>
    <submittedName>
        <fullName evidence="1">Class I SAM-dependent methyltransferase</fullName>
    </submittedName>
</protein>
<evidence type="ECO:0000313" key="1">
    <source>
        <dbReference type="EMBL" id="MBO3271936.1"/>
    </source>
</evidence>
<dbReference type="InterPro" id="IPR029063">
    <property type="entry name" value="SAM-dependent_MTases_sf"/>
</dbReference>
<keyword evidence="2" id="KW-1185">Reference proteome</keyword>
<dbReference type="EMBL" id="JAGETX010000008">
    <property type="protein sequence ID" value="MBO3271936.1"/>
    <property type="molecule type" value="Genomic_DNA"/>
</dbReference>
<name>A0ABS3TE66_9BACT</name>
<dbReference type="GO" id="GO:0032259">
    <property type="term" value="P:methylation"/>
    <property type="evidence" value="ECO:0007669"/>
    <property type="project" value="UniProtKB-KW"/>
</dbReference>
<sequence>MSYRLPVCTHNSQLTTHNSQFLLLHQALSYLRFLARSGNAHGLHSPFVFGLYNDVIQHTGAYQAFAPIEERRQFLRDSEDRITVTDFGAGSHTGAGRQRRLRDVARTAAKPPALAQLLFRLANWQQPRTVLELGTSLGLTTAYLAAADSRARIITFEGCPETSRVARETFAALHLHNVELVSGNLDATLTPTLQHLQAPLDFAFFDGNHRYEPTLRYFEQCLAHRTDHSLFVLDDIHWSAEMERAWAAVQQHPAVSLTIDLFYVGLVFFRPNQPKQHFTLRFDHPVDRLLERAGRLSA</sequence>
<comment type="caution">
    <text evidence="1">The sequence shown here is derived from an EMBL/GenBank/DDBJ whole genome shotgun (WGS) entry which is preliminary data.</text>
</comment>